<comment type="caution">
    <text evidence="2">The sequence shown here is derived from an EMBL/GenBank/DDBJ whole genome shotgun (WGS) entry which is preliminary data.</text>
</comment>
<feature type="compositionally biased region" description="Pro residues" evidence="1">
    <location>
        <begin position="243"/>
        <end position="257"/>
    </location>
</feature>
<feature type="compositionally biased region" description="Low complexity" evidence="1">
    <location>
        <begin position="306"/>
        <end position="326"/>
    </location>
</feature>
<dbReference type="Proteomes" id="UP001054857">
    <property type="component" value="Unassembled WGS sequence"/>
</dbReference>
<evidence type="ECO:0000256" key="1">
    <source>
        <dbReference type="SAM" id="MobiDB-lite"/>
    </source>
</evidence>
<feature type="region of interest" description="Disordered" evidence="1">
    <location>
        <begin position="306"/>
        <end position="390"/>
    </location>
</feature>
<reference evidence="2 3" key="1">
    <citation type="journal article" date="2021" name="Sci. Rep.">
        <title>Genome sequencing of the multicellular alga Astrephomene provides insights into convergent evolution of germ-soma differentiation.</title>
        <authorList>
            <person name="Yamashita S."/>
            <person name="Yamamoto K."/>
            <person name="Matsuzaki R."/>
            <person name="Suzuki S."/>
            <person name="Yamaguchi H."/>
            <person name="Hirooka S."/>
            <person name="Minakuchi Y."/>
            <person name="Miyagishima S."/>
            <person name="Kawachi M."/>
            <person name="Toyoda A."/>
            <person name="Nozaki H."/>
        </authorList>
    </citation>
    <scope>NUCLEOTIDE SEQUENCE [LARGE SCALE GENOMIC DNA]</scope>
    <source>
        <strain evidence="2 3">NIES-4017</strain>
    </source>
</reference>
<evidence type="ECO:0000313" key="2">
    <source>
        <dbReference type="EMBL" id="GFR43320.1"/>
    </source>
</evidence>
<keyword evidence="3" id="KW-1185">Reference proteome</keyword>
<feature type="region of interest" description="Disordered" evidence="1">
    <location>
        <begin position="127"/>
        <end position="294"/>
    </location>
</feature>
<dbReference type="Gene3D" id="1.25.70.10">
    <property type="entry name" value="Transcription termination factor 3, mitochondrial"/>
    <property type="match status" value="1"/>
</dbReference>
<dbReference type="EMBL" id="BMAR01000005">
    <property type="protein sequence ID" value="GFR43320.1"/>
    <property type="molecule type" value="Genomic_DNA"/>
</dbReference>
<gene>
    <name evidence="2" type="ORF">Agub_g4388</name>
</gene>
<feature type="region of interest" description="Disordered" evidence="1">
    <location>
        <begin position="71"/>
        <end position="103"/>
    </location>
</feature>
<name>A0AAD3DK21_9CHLO</name>
<proteinExistence type="predicted"/>
<feature type="compositionally biased region" description="Low complexity" evidence="1">
    <location>
        <begin position="359"/>
        <end position="390"/>
    </location>
</feature>
<feature type="compositionally biased region" description="Pro residues" evidence="1">
    <location>
        <begin position="265"/>
        <end position="288"/>
    </location>
</feature>
<evidence type="ECO:0000313" key="3">
    <source>
        <dbReference type="Proteomes" id="UP001054857"/>
    </source>
</evidence>
<sequence>MRAACGLHADCQRLSFGGRILRPLCAAPAAVHPGNKQPLLATSQEQLQRSLDLGPAVKQAPDFEYVAVAFRSQQRPKRSNVQRRPPRKDAPEGSGACRKIFGEDTGSGYRTLEMVSGDKRLLFEDKNMSSEPQGNTGAATDAASPSDAAEKESRPQPARGSGSNSADVGPSKARRHTANPGCHSAVPQRAIQNAHAARPPQPPQQRQRSSSSGDRAASPTAVAPTPPTVATVTAVTKTASKPVSPPRPRPPAAPPAAAPEAQAGPRPPTGPQPLRPPPARPVPVPAPSAAPVSPALATSSVALPRTASAAAAAPSPRPAATSQSPRHPNYQLRIRVSQPAARHSSLHRRDGRSQPPAAPTDSATSPAGHQPPHSNPGSSPSPSSRHGSQQRIVHWCSRRGLYVEAAASVLLHMSRYELRSHRALYAELRALQPSPEEALPHLAAVLAGDLGLTPLQLRAVLVGQPLVLRVPPLKLAARGAALAAALGLPPPSGPGVGDGDCDGGEGGEEGGGGQLAAIIAAAPDVLTCRNGYDATCGALTSALRMPPGHARALLLREPRLLCRPPGLFHQSLRQLQQQLGLPPPAAAAMAVSEPLLLVVSPGVLRANGVMLRKQLQLTPPQLAAVVSHLPELLARPHGVLREVVWRLTACLMHSKVWQGHISKLLDSPRNVAVALSFGSDRYERLEYLLKTGRDGVMGFKDALSMEVEEFGEVFPEYDGWRRAGGR</sequence>
<organism evidence="2 3">
    <name type="scientific">Astrephomene gubernaculifera</name>
    <dbReference type="NCBI Taxonomy" id="47775"/>
    <lineage>
        <taxon>Eukaryota</taxon>
        <taxon>Viridiplantae</taxon>
        <taxon>Chlorophyta</taxon>
        <taxon>core chlorophytes</taxon>
        <taxon>Chlorophyceae</taxon>
        <taxon>CS clade</taxon>
        <taxon>Chlamydomonadales</taxon>
        <taxon>Astrephomenaceae</taxon>
        <taxon>Astrephomene</taxon>
    </lineage>
</organism>
<accession>A0AAD3DK21</accession>
<protein>
    <submittedName>
        <fullName evidence="2">Uncharacterized protein</fullName>
    </submittedName>
</protein>
<feature type="compositionally biased region" description="Low complexity" evidence="1">
    <location>
        <begin position="138"/>
        <end position="147"/>
    </location>
</feature>
<dbReference type="InterPro" id="IPR038538">
    <property type="entry name" value="MTERF_sf"/>
</dbReference>
<dbReference type="PRINTS" id="PR01217">
    <property type="entry name" value="PRICHEXTENSN"/>
</dbReference>
<feature type="compositionally biased region" description="Low complexity" evidence="1">
    <location>
        <begin position="192"/>
        <end position="242"/>
    </location>
</feature>
<dbReference type="AlphaFoldDB" id="A0AAD3DK21"/>
<feature type="compositionally biased region" description="Basic residues" evidence="1">
    <location>
        <begin position="74"/>
        <end position="86"/>
    </location>
</feature>